<organism evidence="1 2">
    <name type="scientific">Alteraurantiacibacter aquimixticola</name>
    <dbReference type="NCBI Taxonomy" id="2489173"/>
    <lineage>
        <taxon>Bacteria</taxon>
        <taxon>Pseudomonadati</taxon>
        <taxon>Pseudomonadota</taxon>
        <taxon>Alphaproteobacteria</taxon>
        <taxon>Sphingomonadales</taxon>
        <taxon>Erythrobacteraceae</taxon>
        <taxon>Alteraurantiacibacter</taxon>
    </lineage>
</organism>
<name>A0A4T3EY67_9SPHN</name>
<sequence>MDHSYRITRRAFAAGAMTFGIFGASAARAQFGLGDLLDDGLGLVGDLGVGKWLEGEAPVTTALSDAEWANPALDNVDPPFTAQPLASLERTDDGGFILQPGWWQITAQSYCLHAGTHGPGGGDGYLYAPLKGSADEYVRDILRNSVSRPDIEQRQIQLLIWAILARAKFEDLRRELQVVASQLLSRRQLARLNRSAMDLVPNGMMGEVLGEVPGPLRTAFEAEAALRRGLTVGGASYDELEAIAVLGGDVPLGAGSREIPSGRWSDHPDGYRIRYFPSGYSETRTDIWVAEDSDAVGEEYDPSIQVAVPGNTSRQRLAQSGRER</sequence>
<proteinExistence type="predicted"/>
<comment type="caution">
    <text evidence="1">The sequence shown here is derived from an EMBL/GenBank/DDBJ whole genome shotgun (WGS) entry which is preliminary data.</text>
</comment>
<reference evidence="1 2" key="1">
    <citation type="submission" date="2019-04" db="EMBL/GenBank/DDBJ databases">
        <title>Altererythrobacter aquimixticola sp. nov., isolated from sediment of junction between the ocean and a freshwater spring.</title>
        <authorList>
            <person name="Yoon J.-H."/>
        </authorList>
    </citation>
    <scope>NUCLEOTIDE SEQUENCE [LARGE SCALE GENOMIC DNA]</scope>
    <source>
        <strain evidence="1 2">SSKS-13</strain>
    </source>
</reference>
<protein>
    <submittedName>
        <fullName evidence="1">Uncharacterized protein</fullName>
    </submittedName>
</protein>
<evidence type="ECO:0000313" key="1">
    <source>
        <dbReference type="EMBL" id="TIX49546.1"/>
    </source>
</evidence>
<dbReference type="EMBL" id="SSHH01000003">
    <property type="protein sequence ID" value="TIX49546.1"/>
    <property type="molecule type" value="Genomic_DNA"/>
</dbReference>
<keyword evidence="2" id="KW-1185">Reference proteome</keyword>
<gene>
    <name evidence="1" type="ORF">E5222_11925</name>
</gene>
<accession>A0A4T3EY67</accession>
<dbReference type="AlphaFoldDB" id="A0A4T3EY67"/>
<dbReference type="Proteomes" id="UP000309389">
    <property type="component" value="Unassembled WGS sequence"/>
</dbReference>
<dbReference type="RefSeq" id="WP_136694023.1">
    <property type="nucleotide sequence ID" value="NZ_SSHH01000003.1"/>
</dbReference>
<evidence type="ECO:0000313" key="2">
    <source>
        <dbReference type="Proteomes" id="UP000309389"/>
    </source>
</evidence>
<dbReference type="OrthoDB" id="568723at2"/>